<dbReference type="GO" id="GO:0003884">
    <property type="term" value="F:D-amino-acid oxidase activity"/>
    <property type="evidence" value="ECO:0007669"/>
    <property type="project" value="InterPro"/>
</dbReference>
<dbReference type="GO" id="GO:0071949">
    <property type="term" value="F:FAD binding"/>
    <property type="evidence" value="ECO:0007669"/>
    <property type="project" value="InterPro"/>
</dbReference>
<proteinExistence type="inferred from homology"/>
<dbReference type="SUPFAM" id="SSF54373">
    <property type="entry name" value="FAD-linked reductases, C-terminal domain"/>
    <property type="match status" value="1"/>
</dbReference>
<dbReference type="GO" id="GO:0019478">
    <property type="term" value="P:D-amino acid catabolic process"/>
    <property type="evidence" value="ECO:0007669"/>
    <property type="project" value="TreeGrafter"/>
</dbReference>
<protein>
    <recommendedName>
        <fullName evidence="7">FAD dependent oxidoreductase domain-containing protein</fullName>
    </recommendedName>
</protein>
<evidence type="ECO:0000313" key="9">
    <source>
        <dbReference type="Proteomes" id="UP000094455"/>
    </source>
</evidence>
<comment type="cofactor">
    <cofactor evidence="1 6">
        <name>FAD</name>
        <dbReference type="ChEBI" id="CHEBI:57692"/>
    </cofactor>
</comment>
<dbReference type="Gene3D" id="3.30.9.10">
    <property type="entry name" value="D-Amino Acid Oxidase, subunit A, domain 2"/>
    <property type="match status" value="1"/>
</dbReference>
<dbReference type="SUPFAM" id="SSF51971">
    <property type="entry name" value="Nucleotide-binding domain"/>
    <property type="match status" value="1"/>
</dbReference>
<evidence type="ECO:0000256" key="3">
    <source>
        <dbReference type="ARBA" id="ARBA00022630"/>
    </source>
</evidence>
<dbReference type="GO" id="GO:0005737">
    <property type="term" value="C:cytoplasm"/>
    <property type="evidence" value="ECO:0007669"/>
    <property type="project" value="TreeGrafter"/>
</dbReference>
<evidence type="ECO:0000256" key="1">
    <source>
        <dbReference type="ARBA" id="ARBA00001974"/>
    </source>
</evidence>
<name>A0A1E3NGB7_9ASCO</name>
<keyword evidence="4 6" id="KW-0274">FAD</keyword>
<dbReference type="PIRSF" id="PIRSF000189">
    <property type="entry name" value="D-aa_oxidase"/>
    <property type="match status" value="1"/>
</dbReference>
<evidence type="ECO:0000313" key="8">
    <source>
        <dbReference type="EMBL" id="ODQ45195.1"/>
    </source>
</evidence>
<feature type="domain" description="FAD dependent oxidoreductase" evidence="7">
    <location>
        <begin position="5"/>
        <end position="349"/>
    </location>
</feature>
<evidence type="ECO:0000256" key="6">
    <source>
        <dbReference type="PIRSR" id="PIRSR000189-1"/>
    </source>
</evidence>
<dbReference type="Gene3D" id="3.40.50.720">
    <property type="entry name" value="NAD(P)-binding Rossmann-like Domain"/>
    <property type="match status" value="1"/>
</dbReference>
<feature type="binding site" evidence="6">
    <location>
        <begin position="48"/>
        <end position="49"/>
    </location>
    <ligand>
        <name>FAD</name>
        <dbReference type="ChEBI" id="CHEBI:57692"/>
    </ligand>
</feature>
<dbReference type="STRING" id="763406.A0A1E3NGB7"/>
<keyword evidence="3" id="KW-0285">Flavoprotein</keyword>
<sequence length="359" mass="40034">MPAPIVIVGAGIIGISTAYKIAEINPYARIVIVSKDFPDTGLLSPYYTSSKAGAHFRPFPSKSETEFRDSKYTHATYQKFKQLAIEHPESSIKLMTGVDYLEFENPLYSSLGKGYTEVVEDFQIIPKSELPQNVKFGAKYKSFCVNPHAYMTFMLDSLKLRQKITLVRKEVYSLRQVSVLYPDSTIVNCTGNGLLYDGSHDSACYSIRGQTLLVRPPLDYLDEFESKTITVQMANGEWCFFIPRPLNGGIILGGTKNQYCYQDTPVAEETEHLIQNAKSRFPHLFDRKTGELDILRINVGFRPARNGGVRLEKEDLDTGTGKVSIVHCYGFGGSGVEMSWGAAEKTAELALSSSREAKL</sequence>
<evidence type="ECO:0000256" key="4">
    <source>
        <dbReference type="ARBA" id="ARBA00022827"/>
    </source>
</evidence>
<dbReference type="InterPro" id="IPR023209">
    <property type="entry name" value="DAO"/>
</dbReference>
<gene>
    <name evidence="8" type="ORF">PICMEDRAFT_17683</name>
</gene>
<dbReference type="InterPro" id="IPR006076">
    <property type="entry name" value="FAD-dep_OxRdtase"/>
</dbReference>
<organism evidence="8 9">
    <name type="scientific">Pichia membranifaciens NRRL Y-2026</name>
    <dbReference type="NCBI Taxonomy" id="763406"/>
    <lineage>
        <taxon>Eukaryota</taxon>
        <taxon>Fungi</taxon>
        <taxon>Dikarya</taxon>
        <taxon>Ascomycota</taxon>
        <taxon>Saccharomycotina</taxon>
        <taxon>Pichiomycetes</taxon>
        <taxon>Pichiales</taxon>
        <taxon>Pichiaceae</taxon>
        <taxon>Pichia</taxon>
    </lineage>
</organism>
<feature type="binding site" evidence="6">
    <location>
        <position position="333"/>
    </location>
    <ligand>
        <name>D-dopa</name>
        <dbReference type="ChEBI" id="CHEBI:149689"/>
    </ligand>
</feature>
<dbReference type="Proteomes" id="UP000094455">
    <property type="component" value="Unassembled WGS sequence"/>
</dbReference>
<feature type="binding site" evidence="6">
    <location>
        <position position="171"/>
    </location>
    <ligand>
        <name>FAD</name>
        <dbReference type="ChEBI" id="CHEBI:57692"/>
    </ligand>
</feature>
<dbReference type="EMBL" id="KV454005">
    <property type="protein sequence ID" value="ODQ45195.1"/>
    <property type="molecule type" value="Genomic_DNA"/>
</dbReference>
<comment type="similarity">
    <text evidence="2">Belongs to the DAMOX/DASOX family.</text>
</comment>
<dbReference type="PANTHER" id="PTHR11530:SF26">
    <property type="entry name" value="FAD DEPENDENT OXIDOREDUCTASE SUPERFAMILY (AFU_ORTHOLOGUE AFUA_5G13940)"/>
    <property type="match status" value="1"/>
</dbReference>
<dbReference type="GeneID" id="30178380"/>
<evidence type="ECO:0000259" key="7">
    <source>
        <dbReference type="Pfam" id="PF01266"/>
    </source>
</evidence>
<evidence type="ECO:0000256" key="2">
    <source>
        <dbReference type="ARBA" id="ARBA00006730"/>
    </source>
</evidence>
<dbReference type="RefSeq" id="XP_019016308.1">
    <property type="nucleotide sequence ID" value="XM_019161693.1"/>
</dbReference>
<feature type="binding site" evidence="6">
    <location>
        <position position="302"/>
    </location>
    <ligand>
        <name>D-dopa</name>
        <dbReference type="ChEBI" id="CHEBI:149689"/>
    </ligand>
</feature>
<accession>A0A1E3NGB7</accession>
<dbReference type="AlphaFoldDB" id="A0A1E3NGB7"/>
<keyword evidence="9" id="KW-1185">Reference proteome</keyword>
<reference evidence="8 9" key="1">
    <citation type="journal article" date="2016" name="Proc. Natl. Acad. Sci. U.S.A.">
        <title>Comparative genomics of biotechnologically important yeasts.</title>
        <authorList>
            <person name="Riley R."/>
            <person name="Haridas S."/>
            <person name="Wolfe K.H."/>
            <person name="Lopes M.R."/>
            <person name="Hittinger C.T."/>
            <person name="Goeker M."/>
            <person name="Salamov A.A."/>
            <person name="Wisecaver J.H."/>
            <person name="Long T.M."/>
            <person name="Calvey C.H."/>
            <person name="Aerts A.L."/>
            <person name="Barry K.W."/>
            <person name="Choi C."/>
            <person name="Clum A."/>
            <person name="Coughlan A.Y."/>
            <person name="Deshpande S."/>
            <person name="Douglass A.P."/>
            <person name="Hanson S.J."/>
            <person name="Klenk H.-P."/>
            <person name="LaButti K.M."/>
            <person name="Lapidus A."/>
            <person name="Lindquist E.A."/>
            <person name="Lipzen A.M."/>
            <person name="Meier-Kolthoff J.P."/>
            <person name="Ohm R.A."/>
            <person name="Otillar R.P."/>
            <person name="Pangilinan J.L."/>
            <person name="Peng Y."/>
            <person name="Rokas A."/>
            <person name="Rosa C.A."/>
            <person name="Scheuner C."/>
            <person name="Sibirny A.A."/>
            <person name="Slot J.C."/>
            <person name="Stielow J.B."/>
            <person name="Sun H."/>
            <person name="Kurtzman C.P."/>
            <person name="Blackwell M."/>
            <person name="Grigoriev I.V."/>
            <person name="Jeffries T.W."/>
        </authorList>
    </citation>
    <scope>NUCLEOTIDE SEQUENCE [LARGE SCALE GENOMIC DNA]</scope>
    <source>
        <strain evidence="8 9">NRRL Y-2026</strain>
    </source>
</reference>
<evidence type="ECO:0000256" key="5">
    <source>
        <dbReference type="ARBA" id="ARBA00023002"/>
    </source>
</evidence>
<dbReference type="Pfam" id="PF01266">
    <property type="entry name" value="DAO"/>
    <property type="match status" value="1"/>
</dbReference>
<feature type="binding site" evidence="6">
    <location>
        <position position="190"/>
    </location>
    <ligand>
        <name>FAD</name>
        <dbReference type="ChEBI" id="CHEBI:57692"/>
    </ligand>
</feature>
<dbReference type="OrthoDB" id="2015447at2759"/>
<keyword evidence="5" id="KW-0560">Oxidoreductase</keyword>
<dbReference type="PANTHER" id="PTHR11530">
    <property type="entry name" value="D-AMINO ACID OXIDASE"/>
    <property type="match status" value="1"/>
</dbReference>